<dbReference type="EMBL" id="BONZ01000071">
    <property type="protein sequence ID" value="GIH18765.1"/>
    <property type="molecule type" value="Genomic_DNA"/>
</dbReference>
<dbReference type="InterPro" id="IPR001509">
    <property type="entry name" value="Epimerase_deHydtase"/>
</dbReference>
<name>A0A8J3QWM7_9ACTN</name>
<dbReference type="InterPro" id="IPR036291">
    <property type="entry name" value="NAD(P)-bd_dom_sf"/>
</dbReference>
<dbReference type="InterPro" id="IPR051783">
    <property type="entry name" value="NAD(P)-dependent_oxidoreduct"/>
</dbReference>
<sequence length="302" mass="32151">MRILVAGSTGVIGRQLMPLLTSAGHEAVGMVRRPAAAGRHVVADALQPDQVRAAVETVRPDAVVNLLTAIPARINPAKLARDMAMTNRLRTEGARNLLDAARQAGTKRVISEGLAYAYAPGTGLADEDAPLWARGPAQFQPVVAALRELEDRTAREHGLVLRFGHLYGPGTAFARDGSFTADVAAGKVPLVGGGNATFSFTHTRDAAMAVLAGLDKDIAGTLNIVDDEPAPLHEWLPVLAGLLGAKRPKPAPAWLARTMVGSYGVAFMNQLRGADNTRARLALDWRPGYRSWRDGFPAELNH</sequence>
<dbReference type="AlphaFoldDB" id="A0A8J3QWM7"/>
<dbReference type="Gene3D" id="3.40.50.720">
    <property type="entry name" value="NAD(P)-binding Rossmann-like Domain"/>
    <property type="match status" value="1"/>
</dbReference>
<dbReference type="Proteomes" id="UP000642748">
    <property type="component" value="Unassembled WGS sequence"/>
</dbReference>
<dbReference type="PANTHER" id="PTHR48079:SF6">
    <property type="entry name" value="NAD(P)-BINDING DOMAIN-CONTAINING PROTEIN-RELATED"/>
    <property type="match status" value="1"/>
</dbReference>
<dbReference type="SUPFAM" id="SSF51735">
    <property type="entry name" value="NAD(P)-binding Rossmann-fold domains"/>
    <property type="match status" value="1"/>
</dbReference>
<accession>A0A8J3QWM7</accession>
<dbReference type="PANTHER" id="PTHR48079">
    <property type="entry name" value="PROTEIN YEEZ"/>
    <property type="match status" value="1"/>
</dbReference>
<dbReference type="RefSeq" id="WP_203922267.1">
    <property type="nucleotide sequence ID" value="NZ_BONZ01000071.1"/>
</dbReference>
<proteinExistence type="predicted"/>
<evidence type="ECO:0000259" key="1">
    <source>
        <dbReference type="Pfam" id="PF01370"/>
    </source>
</evidence>
<feature type="domain" description="NAD-dependent epimerase/dehydratase" evidence="1">
    <location>
        <begin position="3"/>
        <end position="217"/>
    </location>
</feature>
<dbReference type="GO" id="GO:0005737">
    <property type="term" value="C:cytoplasm"/>
    <property type="evidence" value="ECO:0007669"/>
    <property type="project" value="TreeGrafter"/>
</dbReference>
<comment type="caution">
    <text evidence="2">The sequence shown here is derived from an EMBL/GenBank/DDBJ whole genome shotgun (WGS) entry which is preliminary data.</text>
</comment>
<dbReference type="Pfam" id="PF01370">
    <property type="entry name" value="Epimerase"/>
    <property type="match status" value="1"/>
</dbReference>
<organism evidence="2 3">
    <name type="scientific">Rugosimonospora africana</name>
    <dbReference type="NCBI Taxonomy" id="556532"/>
    <lineage>
        <taxon>Bacteria</taxon>
        <taxon>Bacillati</taxon>
        <taxon>Actinomycetota</taxon>
        <taxon>Actinomycetes</taxon>
        <taxon>Micromonosporales</taxon>
        <taxon>Micromonosporaceae</taxon>
        <taxon>Rugosimonospora</taxon>
    </lineage>
</organism>
<protein>
    <submittedName>
        <fullName evidence="2">dTDP-glucose 4,6-dehydratase</fullName>
    </submittedName>
</protein>
<keyword evidence="3" id="KW-1185">Reference proteome</keyword>
<dbReference type="GO" id="GO:0004029">
    <property type="term" value="F:aldehyde dehydrogenase (NAD+) activity"/>
    <property type="evidence" value="ECO:0007669"/>
    <property type="project" value="TreeGrafter"/>
</dbReference>
<reference evidence="2" key="1">
    <citation type="submission" date="2021-01" db="EMBL/GenBank/DDBJ databases">
        <title>Whole genome shotgun sequence of Rugosimonospora africana NBRC 104875.</title>
        <authorList>
            <person name="Komaki H."/>
            <person name="Tamura T."/>
        </authorList>
    </citation>
    <scope>NUCLEOTIDE SEQUENCE</scope>
    <source>
        <strain evidence="2">NBRC 104875</strain>
    </source>
</reference>
<evidence type="ECO:0000313" key="3">
    <source>
        <dbReference type="Proteomes" id="UP000642748"/>
    </source>
</evidence>
<evidence type="ECO:0000313" key="2">
    <source>
        <dbReference type="EMBL" id="GIH18765.1"/>
    </source>
</evidence>
<gene>
    <name evidence="2" type="ORF">Raf01_69370</name>
</gene>